<reference evidence="1" key="1">
    <citation type="journal article" date="2015" name="Nature">
        <title>Complex archaea that bridge the gap between prokaryotes and eukaryotes.</title>
        <authorList>
            <person name="Spang A."/>
            <person name="Saw J.H."/>
            <person name="Jorgensen S.L."/>
            <person name="Zaremba-Niedzwiedzka K."/>
            <person name="Martijn J."/>
            <person name="Lind A.E."/>
            <person name="van Eijk R."/>
            <person name="Schleper C."/>
            <person name="Guy L."/>
            <person name="Ettema T.J."/>
        </authorList>
    </citation>
    <scope>NUCLEOTIDE SEQUENCE</scope>
</reference>
<proteinExistence type="predicted"/>
<accession>A0A0F9I2I6</accession>
<dbReference type="EMBL" id="LAZR01013466">
    <property type="protein sequence ID" value="KKM21841.1"/>
    <property type="molecule type" value="Genomic_DNA"/>
</dbReference>
<organism evidence="1">
    <name type="scientific">marine sediment metagenome</name>
    <dbReference type="NCBI Taxonomy" id="412755"/>
    <lineage>
        <taxon>unclassified sequences</taxon>
        <taxon>metagenomes</taxon>
        <taxon>ecological metagenomes</taxon>
    </lineage>
</organism>
<dbReference type="AlphaFoldDB" id="A0A0F9I2I6"/>
<comment type="caution">
    <text evidence="1">The sequence shown here is derived from an EMBL/GenBank/DDBJ whole genome shotgun (WGS) entry which is preliminary data.</text>
</comment>
<evidence type="ECO:0000313" key="1">
    <source>
        <dbReference type="EMBL" id="KKM21841.1"/>
    </source>
</evidence>
<name>A0A0F9I2I6_9ZZZZ</name>
<gene>
    <name evidence="1" type="ORF">LCGC14_1631410</name>
</gene>
<sequence length="36" mass="4296">MYHDKIWLREQFIDNKRTPKDIAEECGVGQRLYANG</sequence>
<protein>
    <submittedName>
        <fullName evidence="1">Uncharacterized protein</fullName>
    </submittedName>
</protein>